<feature type="transmembrane region" description="Helical" evidence="5">
    <location>
        <begin position="316"/>
        <end position="332"/>
    </location>
</feature>
<organism evidence="7 9">
    <name type="scientific">Aerococcus sanguinicola</name>
    <dbReference type="NCBI Taxonomy" id="119206"/>
    <lineage>
        <taxon>Bacteria</taxon>
        <taxon>Bacillati</taxon>
        <taxon>Bacillota</taxon>
        <taxon>Bacilli</taxon>
        <taxon>Lactobacillales</taxon>
        <taxon>Aerococcaceae</taxon>
        <taxon>Aerococcus</taxon>
    </lineage>
</organism>
<sequence length="374" mass="43009">MIGAYVFWWLWALISVLWARALGPWAQAVFLLTIGISSVVALYLWTDSLRQWKRLVQAAWWMMSALLVWGYFEIITNIYLFADMAKLDKYGTFASQPLTRLPITHFENQNDYATMLLAYLVVTAILLLRSRVTWQKIAYLLAMVLAEYLIFRSGSRMSLLCSFLYFGLVVLLQFKWDLKRRHYVLGLLALILGSLALYLWVPPVQEALTSLIYTGSEGYISGDTGRVNLWRNGLVFLGTTLGLGVGAGNIETWMADFPLLPTKGIVNMHNWWLEIMVGYGLFVFLAYVVAYALMLYRLNQIRLVQSPQWRQVTNQVMAFLLVFIPASVTSANNMYIEWHWAFFGLLISYLALAEKSLTNTEKERGRMYELSNND</sequence>
<evidence type="ECO:0000256" key="1">
    <source>
        <dbReference type="ARBA" id="ARBA00004141"/>
    </source>
</evidence>
<evidence type="ECO:0000259" key="6">
    <source>
        <dbReference type="Pfam" id="PF04932"/>
    </source>
</evidence>
<dbReference type="Proteomes" id="UP000234239">
    <property type="component" value="Unassembled WGS sequence"/>
</dbReference>
<dbReference type="EMBL" id="PKGY01000003">
    <property type="protein sequence ID" value="PKZ21809.1"/>
    <property type="molecule type" value="Genomic_DNA"/>
</dbReference>
<evidence type="ECO:0000256" key="5">
    <source>
        <dbReference type="SAM" id="Phobius"/>
    </source>
</evidence>
<reference evidence="7 9" key="1">
    <citation type="journal article" date="2016" name="Genome Announc.">
        <title>Complete Genome Sequences of Aerococcus christensenii CCUG 28831T, Aerococcus sanguinicola CCUG 43001T, Aerococcus urinae CCUG 36881T, Aerococcus urinaeequi CCUG 28094T, Aerococcus urinaehominis CCUG 42038 BT, and Aerococcus viridans CCUG 4311T.</title>
        <authorList>
            <person name="Carkaci D."/>
            <person name="Dargis R."/>
            <person name="Nielsen X.C."/>
            <person name="Skovgaard O."/>
            <person name="Fuursted K."/>
            <person name="Christensen J.J."/>
        </authorList>
    </citation>
    <scope>NUCLEOTIDE SEQUENCE [LARGE SCALE GENOMIC DNA]</scope>
    <source>
        <strain evidence="7 9">CCUG43001</strain>
    </source>
</reference>
<accession>A0A0X8FD44</accession>
<dbReference type="KEGG" id="asan:AWM72_02505"/>
<dbReference type="PANTHER" id="PTHR37422">
    <property type="entry name" value="TEICHURONIC ACID BIOSYNTHESIS PROTEIN TUAE"/>
    <property type="match status" value="1"/>
</dbReference>
<keyword evidence="2 5" id="KW-0812">Transmembrane</keyword>
<feature type="transmembrane region" description="Helical" evidence="5">
    <location>
        <begin position="157"/>
        <end position="176"/>
    </location>
</feature>
<feature type="transmembrane region" description="Helical" evidence="5">
    <location>
        <begin position="183"/>
        <end position="201"/>
    </location>
</feature>
<evidence type="ECO:0000256" key="3">
    <source>
        <dbReference type="ARBA" id="ARBA00022989"/>
    </source>
</evidence>
<evidence type="ECO:0000256" key="4">
    <source>
        <dbReference type="ARBA" id="ARBA00023136"/>
    </source>
</evidence>
<dbReference type="AlphaFoldDB" id="A0A0X8FD44"/>
<feature type="domain" description="O-antigen ligase-related" evidence="6">
    <location>
        <begin position="141"/>
        <end position="288"/>
    </location>
</feature>
<evidence type="ECO:0000313" key="7">
    <source>
        <dbReference type="EMBL" id="AMB94939.1"/>
    </source>
</evidence>
<dbReference type="Pfam" id="PF04932">
    <property type="entry name" value="Wzy_C"/>
    <property type="match status" value="1"/>
</dbReference>
<keyword evidence="9" id="KW-1185">Reference proteome</keyword>
<dbReference type="PANTHER" id="PTHR37422:SF23">
    <property type="entry name" value="TEICHURONIC ACID BIOSYNTHESIS PROTEIN TUAE"/>
    <property type="match status" value="1"/>
</dbReference>
<proteinExistence type="predicted"/>
<feature type="transmembrane region" description="Helical" evidence="5">
    <location>
        <begin position="58"/>
        <end position="82"/>
    </location>
</feature>
<keyword evidence="8" id="KW-0436">Ligase</keyword>
<keyword evidence="4 5" id="KW-0472">Membrane</keyword>
<reference evidence="9" key="2">
    <citation type="submission" date="2016-01" db="EMBL/GenBank/DDBJ databases">
        <title>Six Aerococcus type strain genome sequencing and assembly using PacBio and Illumina Hiseq.</title>
        <authorList>
            <person name="Carkaci D."/>
            <person name="Dargis R."/>
            <person name="Nielsen X.C."/>
            <person name="Skovgaard O."/>
            <person name="Fuursted K."/>
            <person name="Christensen J.J."/>
        </authorList>
    </citation>
    <scope>NUCLEOTIDE SEQUENCE [LARGE SCALE GENOMIC DNA]</scope>
    <source>
        <strain evidence="9">CCUG43001</strain>
    </source>
</reference>
<comment type="subcellular location">
    <subcellularLocation>
        <location evidence="1">Membrane</location>
        <topology evidence="1">Multi-pass membrane protein</topology>
    </subcellularLocation>
</comment>
<dbReference type="Proteomes" id="UP000069912">
    <property type="component" value="Chromosome"/>
</dbReference>
<evidence type="ECO:0000313" key="8">
    <source>
        <dbReference type="EMBL" id="PKZ21809.1"/>
    </source>
</evidence>
<name>A0A0X8FD44_9LACT</name>
<reference evidence="8 10" key="3">
    <citation type="submission" date="2017-12" db="EMBL/GenBank/DDBJ databases">
        <title>Phylogenetic diversity of female urinary microbiome.</title>
        <authorList>
            <person name="Thomas-White K."/>
            <person name="Wolfe A.J."/>
        </authorList>
    </citation>
    <scope>NUCLEOTIDE SEQUENCE [LARGE SCALE GENOMIC DNA]</scope>
    <source>
        <strain evidence="8 10">UMB0139</strain>
    </source>
</reference>
<dbReference type="InterPro" id="IPR007016">
    <property type="entry name" value="O-antigen_ligase-rel_domated"/>
</dbReference>
<feature type="transmembrane region" description="Helical" evidence="5">
    <location>
        <begin position="271"/>
        <end position="296"/>
    </location>
</feature>
<gene>
    <name evidence="7" type="ORF">AWM72_02505</name>
    <name evidence="8" type="ORF">CYJ28_06590</name>
</gene>
<evidence type="ECO:0000313" key="9">
    <source>
        <dbReference type="Proteomes" id="UP000069912"/>
    </source>
</evidence>
<feature type="transmembrane region" description="Helical" evidence="5">
    <location>
        <begin position="112"/>
        <end position="129"/>
    </location>
</feature>
<evidence type="ECO:0000313" key="10">
    <source>
        <dbReference type="Proteomes" id="UP000234239"/>
    </source>
</evidence>
<keyword evidence="3 5" id="KW-1133">Transmembrane helix</keyword>
<dbReference type="GO" id="GO:0016874">
    <property type="term" value="F:ligase activity"/>
    <property type="evidence" value="ECO:0007669"/>
    <property type="project" value="UniProtKB-KW"/>
</dbReference>
<dbReference type="InterPro" id="IPR051533">
    <property type="entry name" value="WaaL-like"/>
</dbReference>
<dbReference type="GO" id="GO:0016020">
    <property type="term" value="C:membrane"/>
    <property type="evidence" value="ECO:0007669"/>
    <property type="project" value="UniProtKB-SubCell"/>
</dbReference>
<evidence type="ECO:0000256" key="2">
    <source>
        <dbReference type="ARBA" id="ARBA00022692"/>
    </source>
</evidence>
<dbReference type="EMBL" id="CP014160">
    <property type="protein sequence ID" value="AMB94939.1"/>
    <property type="molecule type" value="Genomic_DNA"/>
</dbReference>
<dbReference type="OrthoDB" id="9255580at2"/>
<protein>
    <submittedName>
        <fullName evidence="8">O-antigen ligase domain-containing protein</fullName>
    </submittedName>
    <submittedName>
        <fullName evidence="7">O-antigen polymerase</fullName>
    </submittedName>
</protein>
<feature type="transmembrane region" description="Helical" evidence="5">
    <location>
        <begin position="29"/>
        <end position="46"/>
    </location>
</feature>